<reference evidence="3 4" key="1">
    <citation type="submission" date="2023-05" db="EMBL/GenBank/DDBJ databases">
        <title>Chelatococcus sp. nov., a moderately thermophilic bacterium isolated from hot spring microbial mat.</title>
        <authorList>
            <person name="Hu C.-J."/>
            <person name="Li W.-J."/>
        </authorList>
    </citation>
    <scope>NUCLEOTIDE SEQUENCE [LARGE SCALE GENOMIC DNA]</scope>
    <source>
        <strain evidence="3 4">SYSU G07232</strain>
    </source>
</reference>
<comment type="caution">
    <text evidence="3">The sequence shown here is derived from an EMBL/GenBank/DDBJ whole genome shotgun (WGS) entry which is preliminary data.</text>
</comment>
<evidence type="ECO:0000313" key="3">
    <source>
        <dbReference type="EMBL" id="MDJ1157910.1"/>
    </source>
</evidence>
<dbReference type="Pfam" id="PF09849">
    <property type="entry name" value="DUF2076"/>
    <property type="match status" value="1"/>
</dbReference>
<name>A0ABT7AEX0_9HYPH</name>
<feature type="coiled-coil region" evidence="1">
    <location>
        <begin position="50"/>
        <end position="77"/>
    </location>
</feature>
<dbReference type="EMBL" id="JASJEV010000003">
    <property type="protein sequence ID" value="MDJ1157910.1"/>
    <property type="molecule type" value="Genomic_DNA"/>
</dbReference>
<keyword evidence="1" id="KW-0175">Coiled coil</keyword>
<feature type="compositionally biased region" description="Acidic residues" evidence="2">
    <location>
        <begin position="185"/>
        <end position="207"/>
    </location>
</feature>
<feature type="region of interest" description="Disordered" evidence="2">
    <location>
        <begin position="160"/>
        <end position="207"/>
    </location>
</feature>
<evidence type="ECO:0000256" key="2">
    <source>
        <dbReference type="SAM" id="MobiDB-lite"/>
    </source>
</evidence>
<dbReference type="InterPro" id="IPR018648">
    <property type="entry name" value="DUF2076"/>
</dbReference>
<evidence type="ECO:0000313" key="4">
    <source>
        <dbReference type="Proteomes" id="UP001321492"/>
    </source>
</evidence>
<organism evidence="3 4">
    <name type="scientific">Chelatococcus albus</name>
    <dbReference type="NCBI Taxonomy" id="3047466"/>
    <lineage>
        <taxon>Bacteria</taxon>
        <taxon>Pseudomonadati</taxon>
        <taxon>Pseudomonadota</taxon>
        <taxon>Alphaproteobacteria</taxon>
        <taxon>Hyphomicrobiales</taxon>
        <taxon>Chelatococcaceae</taxon>
        <taxon>Chelatococcus</taxon>
    </lineage>
</organism>
<proteinExistence type="predicted"/>
<feature type="compositionally biased region" description="Low complexity" evidence="2">
    <location>
        <begin position="162"/>
        <end position="184"/>
    </location>
</feature>
<dbReference type="RefSeq" id="WP_283739901.1">
    <property type="nucleotide sequence ID" value="NZ_JASJEV010000003.1"/>
</dbReference>
<keyword evidence="4" id="KW-1185">Reference proteome</keyword>
<gene>
    <name evidence="3" type="ORF">QNA08_06645</name>
</gene>
<sequence length="207" mass="21486">MNQQERDVITGIFDRLKQVENQPRDPEAERYIAERVARQPYAPYAMAQAIYVQEQALTNLHQRAQELEAEVERLRVGQGSGGFLSGLFGAGRQVEAARPVTPQAVPPPAASPVPQAQPVGPWAQAAAGRGGFLATALSTAAGVAGGMLLGNAIASAFGRGGQAEAAAKEAPGGAAESAPAVQDASYDEADYEDDGDVGDLGEGDDWA</sequence>
<dbReference type="Proteomes" id="UP001321492">
    <property type="component" value="Unassembled WGS sequence"/>
</dbReference>
<evidence type="ECO:0000256" key="1">
    <source>
        <dbReference type="SAM" id="Coils"/>
    </source>
</evidence>
<accession>A0ABT7AEX0</accession>
<protein>
    <submittedName>
        <fullName evidence="3">DUF2076 domain-containing protein</fullName>
    </submittedName>
</protein>